<dbReference type="EMBL" id="AP014800">
    <property type="protein sequence ID" value="BAQ71260.1"/>
    <property type="molecule type" value="Genomic_DNA"/>
</dbReference>
<accession>A0A0D6B902</accession>
<organism evidence="1 2">
    <name type="scientific">Rhodovulum sulfidophilum</name>
    <name type="common">Rhodobacter sulfidophilus</name>
    <dbReference type="NCBI Taxonomy" id="35806"/>
    <lineage>
        <taxon>Bacteria</taxon>
        <taxon>Pseudomonadati</taxon>
        <taxon>Pseudomonadota</taxon>
        <taxon>Alphaproteobacteria</taxon>
        <taxon>Rhodobacterales</taxon>
        <taxon>Paracoccaceae</taxon>
        <taxon>Rhodovulum</taxon>
    </lineage>
</organism>
<dbReference type="KEGG" id="rsu:NHU_04138"/>
<sequence length="186" mass="20487">MTDWTTIPNDVIEAGKPGRAVDGRALRDNPVAIAEGAPGAPGISPAAFLDPITVLEWTGRAPQTVLGLGDTKWLRFELYGNWQGTSEDLEIEFSTDGGATWSGFLDLVNDRRGQISCRIMINLETGNTYADGTFLAWVDDTLYQFHEDLTLTLPAGRVDAIQLRHRERDNSSTRIIMQKVCGYKTA</sequence>
<dbReference type="Proteomes" id="UP000064912">
    <property type="component" value="Chromosome"/>
</dbReference>
<gene>
    <name evidence="1" type="ORF">NHU_04138</name>
</gene>
<dbReference type="PATRIC" id="fig|35806.4.peg.4243"/>
<protein>
    <submittedName>
        <fullName evidence="1">Uncharacterized protein</fullName>
    </submittedName>
</protein>
<proteinExistence type="predicted"/>
<evidence type="ECO:0000313" key="2">
    <source>
        <dbReference type="Proteomes" id="UP000064912"/>
    </source>
</evidence>
<evidence type="ECO:0000313" key="1">
    <source>
        <dbReference type="EMBL" id="BAQ71260.1"/>
    </source>
</evidence>
<reference evidence="1 2" key="1">
    <citation type="submission" date="2015-02" db="EMBL/GenBank/DDBJ databases">
        <title>Genome sequene of Rhodovulum sulfidophilum DSM 2351.</title>
        <authorList>
            <person name="Nagao N."/>
        </authorList>
    </citation>
    <scope>NUCLEOTIDE SEQUENCE [LARGE SCALE GENOMIC DNA]</scope>
    <source>
        <strain evidence="1 2">DSM 2351</strain>
    </source>
</reference>
<name>A0A0D6B902_RHOSU</name>
<dbReference type="AlphaFoldDB" id="A0A0D6B902"/>